<dbReference type="Proteomes" id="UP001302126">
    <property type="component" value="Unassembled WGS sequence"/>
</dbReference>
<evidence type="ECO:0000313" key="13">
    <source>
        <dbReference type="Proteomes" id="UP001302126"/>
    </source>
</evidence>
<dbReference type="InterPro" id="IPR048674">
    <property type="entry name" value="COQ9_HTH"/>
</dbReference>
<evidence type="ECO:0000256" key="6">
    <source>
        <dbReference type="ARBA" id="ARBA00023121"/>
    </source>
</evidence>
<organism evidence="12 13">
    <name type="scientific">Podospora australis</name>
    <dbReference type="NCBI Taxonomy" id="1536484"/>
    <lineage>
        <taxon>Eukaryota</taxon>
        <taxon>Fungi</taxon>
        <taxon>Dikarya</taxon>
        <taxon>Ascomycota</taxon>
        <taxon>Pezizomycotina</taxon>
        <taxon>Sordariomycetes</taxon>
        <taxon>Sordariomycetidae</taxon>
        <taxon>Sordariales</taxon>
        <taxon>Podosporaceae</taxon>
        <taxon>Podospora</taxon>
    </lineage>
</organism>
<comment type="function">
    <text evidence="8">Membrane-associated protein that warps the membrane surface to access and bind aromatic isoprenes with high specificity, including ubiquinone (CoQ) isoprene intermediates and presents them directly to Coq7, therefore facilitating the Coq7-mediated hydroxylase step. Participates in the biosynthesis of coenzyme Q, also named ubiquinone, an essential lipid-soluble electron transporter for aerobic cellular respiration.</text>
</comment>
<feature type="domain" description="COQ9 C-terminal" evidence="10">
    <location>
        <begin position="205"/>
        <end position="275"/>
    </location>
</feature>
<dbReference type="AlphaFoldDB" id="A0AAN6WLQ7"/>
<keyword evidence="13" id="KW-1185">Reference proteome</keyword>
<sequence length="304" mass="33075">MASAAVTCSAGAARRMLLLPPRPTVTLLRPSVPVTRSLSTTANHSSVCRHSHTQQQSIRSRHIRPESQRTPASQLQTRAYHSHDHPAPPRPFTEAETTLLSAALQHVPEHGFGPEALAHGARDVGLLDISAAVLPDGPFSLIRYHLYAQRTGLAAKKDDLFQGTEAIMTVSEKVEALTWARLRGNEVIIGKWQEALAIMAMPSQAPTAAKELGCLADEIYYLAGDLSVDPSWYTKRASLSAIYAATELFMTTDRSPGFQETRAFLRRRLDEASSLGGAVRSVSQWLSFTGSAAVNVLRSKGVRI</sequence>
<evidence type="ECO:0000256" key="7">
    <source>
        <dbReference type="ARBA" id="ARBA00023128"/>
    </source>
</evidence>
<dbReference type="InterPro" id="IPR012762">
    <property type="entry name" value="Ubiq_biosynth_COQ9"/>
</dbReference>
<reference evidence="12" key="1">
    <citation type="journal article" date="2023" name="Mol. Phylogenet. Evol.">
        <title>Genome-scale phylogeny and comparative genomics of the fungal order Sordariales.</title>
        <authorList>
            <person name="Hensen N."/>
            <person name="Bonometti L."/>
            <person name="Westerberg I."/>
            <person name="Brannstrom I.O."/>
            <person name="Guillou S."/>
            <person name="Cros-Aarteil S."/>
            <person name="Calhoun S."/>
            <person name="Haridas S."/>
            <person name="Kuo A."/>
            <person name="Mondo S."/>
            <person name="Pangilinan J."/>
            <person name="Riley R."/>
            <person name="LaButti K."/>
            <person name="Andreopoulos B."/>
            <person name="Lipzen A."/>
            <person name="Chen C."/>
            <person name="Yan M."/>
            <person name="Daum C."/>
            <person name="Ng V."/>
            <person name="Clum A."/>
            <person name="Steindorff A."/>
            <person name="Ohm R.A."/>
            <person name="Martin F."/>
            <person name="Silar P."/>
            <person name="Natvig D.O."/>
            <person name="Lalanne C."/>
            <person name="Gautier V."/>
            <person name="Ament-Velasquez S.L."/>
            <person name="Kruys A."/>
            <person name="Hutchinson M.I."/>
            <person name="Powell A.J."/>
            <person name="Barry K."/>
            <person name="Miller A.N."/>
            <person name="Grigoriev I.V."/>
            <person name="Debuchy R."/>
            <person name="Gladieux P."/>
            <person name="Hiltunen Thoren M."/>
            <person name="Johannesson H."/>
        </authorList>
    </citation>
    <scope>NUCLEOTIDE SEQUENCE</scope>
    <source>
        <strain evidence="12">PSN309</strain>
    </source>
</reference>
<evidence type="ECO:0000259" key="11">
    <source>
        <dbReference type="Pfam" id="PF21392"/>
    </source>
</evidence>
<dbReference type="GO" id="GO:0006744">
    <property type="term" value="P:ubiquinone biosynthetic process"/>
    <property type="evidence" value="ECO:0007669"/>
    <property type="project" value="UniProtKB-UniRule"/>
</dbReference>
<dbReference type="PANTHER" id="PTHR21427">
    <property type="entry name" value="UBIQUINONE BIOSYNTHESIS PROTEIN COQ9, MITOCHONDRIAL"/>
    <property type="match status" value="1"/>
</dbReference>
<evidence type="ECO:0000256" key="1">
    <source>
        <dbReference type="ARBA" id="ARBA00004173"/>
    </source>
</evidence>
<dbReference type="GO" id="GO:0005743">
    <property type="term" value="C:mitochondrial inner membrane"/>
    <property type="evidence" value="ECO:0007669"/>
    <property type="project" value="TreeGrafter"/>
</dbReference>
<evidence type="ECO:0000313" key="12">
    <source>
        <dbReference type="EMBL" id="KAK4184443.1"/>
    </source>
</evidence>
<keyword evidence="6 8" id="KW-0446">Lipid-binding</keyword>
<comment type="subcellular location">
    <subcellularLocation>
        <location evidence="1 8">Mitochondrion</location>
    </subcellularLocation>
</comment>
<keyword evidence="12" id="KW-0830">Ubiquinone</keyword>
<comment type="similarity">
    <text evidence="3 8">Belongs to the COQ9 family.</text>
</comment>
<evidence type="ECO:0000256" key="2">
    <source>
        <dbReference type="ARBA" id="ARBA00004749"/>
    </source>
</evidence>
<dbReference type="PANTHER" id="PTHR21427:SF19">
    <property type="entry name" value="UBIQUINONE BIOSYNTHESIS PROTEIN COQ9, MITOCHONDRIAL"/>
    <property type="match status" value="1"/>
</dbReference>
<keyword evidence="5" id="KW-0809">Transit peptide</keyword>
<dbReference type="Gene3D" id="1.10.357.10">
    <property type="entry name" value="Tetracycline Repressor, domain 2"/>
    <property type="match status" value="1"/>
</dbReference>
<dbReference type="GO" id="GO:0008289">
    <property type="term" value="F:lipid binding"/>
    <property type="evidence" value="ECO:0007669"/>
    <property type="project" value="UniProtKB-UniRule"/>
</dbReference>
<feature type="compositionally biased region" description="Polar residues" evidence="9">
    <location>
        <begin position="68"/>
        <end position="79"/>
    </location>
</feature>
<comment type="pathway">
    <text evidence="2 8">Cofactor biosynthesis; ubiquinone biosynthesis.</text>
</comment>
<evidence type="ECO:0000259" key="10">
    <source>
        <dbReference type="Pfam" id="PF08511"/>
    </source>
</evidence>
<evidence type="ECO:0000256" key="5">
    <source>
        <dbReference type="ARBA" id="ARBA00022946"/>
    </source>
</evidence>
<protein>
    <recommendedName>
        <fullName evidence="8">Ubiquinone biosynthesis protein</fullName>
    </recommendedName>
</protein>
<name>A0AAN6WLQ7_9PEZI</name>
<evidence type="ECO:0000256" key="3">
    <source>
        <dbReference type="ARBA" id="ARBA00010766"/>
    </source>
</evidence>
<feature type="domain" description="Ubiquinone biosynthesis protein COQ9 HTH" evidence="11">
    <location>
        <begin position="99"/>
        <end position="121"/>
    </location>
</feature>
<feature type="region of interest" description="Disordered" evidence="9">
    <location>
        <begin position="38"/>
        <end position="92"/>
    </location>
</feature>
<proteinExistence type="inferred from homology"/>
<gene>
    <name evidence="12" type="ORF">QBC35DRAFT_51981</name>
</gene>
<comment type="caution">
    <text evidence="12">The sequence shown here is derived from an EMBL/GenBank/DDBJ whole genome shotgun (WGS) entry which is preliminary data.</text>
</comment>
<evidence type="ECO:0000256" key="8">
    <source>
        <dbReference type="RuleBase" id="RU366063"/>
    </source>
</evidence>
<evidence type="ECO:0000256" key="4">
    <source>
        <dbReference type="ARBA" id="ARBA00022688"/>
    </source>
</evidence>
<dbReference type="FunFam" id="1.10.357.10:FF:000004">
    <property type="entry name" value="Ubiquinone biosynthesis protein COQ9, mitochondrial"/>
    <property type="match status" value="1"/>
</dbReference>
<dbReference type="Pfam" id="PF08511">
    <property type="entry name" value="COQ9"/>
    <property type="match status" value="1"/>
</dbReference>
<accession>A0AAN6WLQ7</accession>
<dbReference type="InterPro" id="IPR013718">
    <property type="entry name" value="COQ9_C"/>
</dbReference>
<evidence type="ECO:0000256" key="9">
    <source>
        <dbReference type="SAM" id="MobiDB-lite"/>
    </source>
</evidence>
<dbReference type="Pfam" id="PF21392">
    <property type="entry name" value="COQ9_N"/>
    <property type="match status" value="1"/>
</dbReference>
<dbReference type="NCBIfam" id="TIGR02396">
    <property type="entry name" value="diverge_rpsU"/>
    <property type="match status" value="1"/>
</dbReference>
<reference evidence="12" key="2">
    <citation type="submission" date="2023-05" db="EMBL/GenBank/DDBJ databases">
        <authorList>
            <consortium name="Lawrence Berkeley National Laboratory"/>
            <person name="Steindorff A."/>
            <person name="Hensen N."/>
            <person name="Bonometti L."/>
            <person name="Westerberg I."/>
            <person name="Brannstrom I.O."/>
            <person name="Guillou S."/>
            <person name="Cros-Aarteil S."/>
            <person name="Calhoun S."/>
            <person name="Haridas S."/>
            <person name="Kuo A."/>
            <person name="Mondo S."/>
            <person name="Pangilinan J."/>
            <person name="Riley R."/>
            <person name="Labutti K."/>
            <person name="Andreopoulos B."/>
            <person name="Lipzen A."/>
            <person name="Chen C."/>
            <person name="Yanf M."/>
            <person name="Daum C."/>
            <person name="Ng V."/>
            <person name="Clum A."/>
            <person name="Ohm R."/>
            <person name="Martin F."/>
            <person name="Silar P."/>
            <person name="Natvig D."/>
            <person name="Lalanne C."/>
            <person name="Gautier V."/>
            <person name="Ament-Velasquez S.L."/>
            <person name="Kruys A."/>
            <person name="Hutchinson M.I."/>
            <person name="Powell A.J."/>
            <person name="Barry K."/>
            <person name="Miller A.N."/>
            <person name="Grigoriev I.V."/>
            <person name="Debuchy R."/>
            <person name="Gladieux P."/>
            <person name="Thoren M.H."/>
            <person name="Johannesson H."/>
        </authorList>
    </citation>
    <scope>NUCLEOTIDE SEQUENCE</scope>
    <source>
        <strain evidence="12">PSN309</strain>
    </source>
</reference>
<dbReference type="EMBL" id="MU864488">
    <property type="protein sequence ID" value="KAK4184443.1"/>
    <property type="molecule type" value="Genomic_DNA"/>
</dbReference>
<keyword evidence="7 8" id="KW-0496">Mitochondrion</keyword>
<keyword evidence="4 8" id="KW-0831">Ubiquinone biosynthesis</keyword>